<accession>A0A6J5LD96</accession>
<reference evidence="1" key="1">
    <citation type="submission" date="2020-04" db="EMBL/GenBank/DDBJ databases">
        <authorList>
            <person name="Chiriac C."/>
            <person name="Salcher M."/>
            <person name="Ghai R."/>
            <person name="Kavagutti S V."/>
        </authorList>
    </citation>
    <scope>NUCLEOTIDE SEQUENCE</scope>
</reference>
<gene>
    <name evidence="1" type="ORF">UFOVP132_113</name>
</gene>
<dbReference type="EMBL" id="LR796247">
    <property type="protein sequence ID" value="CAB4131492.1"/>
    <property type="molecule type" value="Genomic_DNA"/>
</dbReference>
<sequence>MATTFQNILNKGKAAGLDPKKSVDWFREKALSIRSVKPGNIINKAAIVNRKGTINEDSIGKMYTFQYDPKLKEVLPYYDMYPLIFPIEIYSDGFLGINMHYLPPVMRAKLMDALYSTINKRTKIKEGYKEVSPGKYTEVATGKFVSKAVAVEDTYDEKTQLKISYQILQGASKFGPFKPCVKRYLRDHVRSPFLYIAPDEWDVALMLPIDRFQGKRKSDVWKESLTRI</sequence>
<evidence type="ECO:0008006" key="2">
    <source>
        <dbReference type="Google" id="ProtNLM"/>
    </source>
</evidence>
<protein>
    <recommendedName>
        <fullName evidence="2">DNA end protector protein</fullName>
    </recommendedName>
</protein>
<proteinExistence type="predicted"/>
<organism evidence="1">
    <name type="scientific">uncultured Caudovirales phage</name>
    <dbReference type="NCBI Taxonomy" id="2100421"/>
    <lineage>
        <taxon>Viruses</taxon>
        <taxon>Duplodnaviria</taxon>
        <taxon>Heunggongvirae</taxon>
        <taxon>Uroviricota</taxon>
        <taxon>Caudoviricetes</taxon>
        <taxon>Peduoviridae</taxon>
        <taxon>Maltschvirus</taxon>
        <taxon>Maltschvirus maltsch</taxon>
    </lineage>
</organism>
<evidence type="ECO:0000313" key="1">
    <source>
        <dbReference type="EMBL" id="CAB4131492.1"/>
    </source>
</evidence>
<name>A0A6J5LD96_9CAUD</name>